<keyword evidence="1" id="KW-1133">Transmembrane helix</keyword>
<sequence>MTNIERPNTDCMLQFACLQQLPRTMRTWKLSALSGANVLGLILILALDQTAATEPLNSRNAYVDLVLDPKSSASVLQGFKKKSTTAVIYMCYNRTFLIEPALESILRSEDLHEFDFIISQDGGGSAAPLNPEVPNNINYGYIRHQENLNAGLHHFFMKQLVFEVLGYEHLIVVEEDVIIHPQAIQMLKFMLDMSLDDLEIGLVCIIDVDNSYFVDMRRYNASVQRVSMPEGHLWVYGMHATRYRAVRKHLLDYTELIRREEYNDLHKDPLAAKIRAMYKRKGIPLNIPLSQDLNLQYSLRLEGFDRRLTTVARFMKPLGNWGLHFRDDKETFFGRFGTEMFEGRVHLPPKETSREDMKDMAQTCIAQLDELFMGHLGRHPDEKAKSFAVSRLLGGSLNGIVLISCITQTAKRRTSDCRDTYWV</sequence>
<keyword evidence="1" id="KW-0812">Transmembrane</keyword>
<dbReference type="AlphaFoldDB" id="A0A8J4C6B3"/>
<feature type="transmembrane region" description="Helical" evidence="1">
    <location>
        <begin position="30"/>
        <end position="47"/>
    </location>
</feature>
<dbReference type="Proteomes" id="UP000747110">
    <property type="component" value="Unassembled WGS sequence"/>
</dbReference>
<keyword evidence="1" id="KW-0472">Membrane</keyword>
<dbReference type="InterPro" id="IPR029044">
    <property type="entry name" value="Nucleotide-diphossugar_trans"/>
</dbReference>
<evidence type="ECO:0000313" key="3">
    <source>
        <dbReference type="Proteomes" id="UP000747110"/>
    </source>
</evidence>
<reference evidence="2" key="1">
    <citation type="journal article" date="2021" name="Proc. Natl. Acad. Sci. U.S.A.">
        <title>Three genomes in the algal genus Volvox reveal the fate of a haploid sex-determining region after a transition to homothallism.</title>
        <authorList>
            <person name="Yamamoto K."/>
            <person name="Hamaji T."/>
            <person name="Kawai-Toyooka H."/>
            <person name="Matsuzaki R."/>
            <person name="Takahashi F."/>
            <person name="Nishimura Y."/>
            <person name="Kawachi M."/>
            <person name="Noguchi H."/>
            <person name="Minakuchi Y."/>
            <person name="Umen J.G."/>
            <person name="Toyoda A."/>
            <person name="Nozaki H."/>
        </authorList>
    </citation>
    <scope>NUCLEOTIDE SEQUENCE</scope>
    <source>
        <strain evidence="2">NIES-3786</strain>
    </source>
</reference>
<proteinExistence type="predicted"/>
<gene>
    <name evidence="2" type="ORF">Vretifemale_5364</name>
</gene>
<evidence type="ECO:0000256" key="1">
    <source>
        <dbReference type="SAM" id="Phobius"/>
    </source>
</evidence>
<accession>A0A8J4C6B3</accession>
<organism evidence="2 3">
    <name type="scientific">Volvox reticuliferus</name>
    <dbReference type="NCBI Taxonomy" id="1737510"/>
    <lineage>
        <taxon>Eukaryota</taxon>
        <taxon>Viridiplantae</taxon>
        <taxon>Chlorophyta</taxon>
        <taxon>core chlorophytes</taxon>
        <taxon>Chlorophyceae</taxon>
        <taxon>CS clade</taxon>
        <taxon>Chlamydomonadales</taxon>
        <taxon>Volvocaceae</taxon>
        <taxon>Volvox</taxon>
    </lineage>
</organism>
<evidence type="ECO:0000313" key="2">
    <source>
        <dbReference type="EMBL" id="GIL75615.1"/>
    </source>
</evidence>
<comment type="caution">
    <text evidence="2">The sequence shown here is derived from an EMBL/GenBank/DDBJ whole genome shotgun (WGS) entry which is preliminary data.</text>
</comment>
<name>A0A8J4C6B3_9CHLO</name>
<dbReference type="SUPFAM" id="SSF53448">
    <property type="entry name" value="Nucleotide-diphospho-sugar transferases"/>
    <property type="match status" value="1"/>
</dbReference>
<dbReference type="EMBL" id="BNCP01000007">
    <property type="protein sequence ID" value="GIL75615.1"/>
    <property type="molecule type" value="Genomic_DNA"/>
</dbReference>
<dbReference type="Gene3D" id="3.90.550.10">
    <property type="entry name" value="Spore Coat Polysaccharide Biosynthesis Protein SpsA, Chain A"/>
    <property type="match status" value="1"/>
</dbReference>
<protein>
    <submittedName>
        <fullName evidence="2">Uncharacterized protein</fullName>
    </submittedName>
</protein>
<keyword evidence="3" id="KW-1185">Reference proteome</keyword>
<dbReference type="OrthoDB" id="529640at2759"/>